<evidence type="ECO:0000259" key="2">
    <source>
        <dbReference type="Pfam" id="PF05922"/>
    </source>
</evidence>
<dbReference type="OrthoDB" id="5518345at2759"/>
<dbReference type="InterPro" id="IPR037045">
    <property type="entry name" value="S8pro/Inhibitor_I9_sf"/>
</dbReference>
<dbReference type="Gene3D" id="3.30.70.80">
    <property type="entry name" value="Peptidase S8 propeptide/proteinase inhibitor I9"/>
    <property type="match status" value="1"/>
</dbReference>
<reference evidence="3 4" key="1">
    <citation type="submission" date="2019-04" db="EMBL/GenBank/DDBJ databases">
        <authorList>
            <consortium name="DOE Joint Genome Institute"/>
            <person name="Mondo S."/>
            <person name="Kjaerbolling I."/>
            <person name="Vesth T."/>
            <person name="Frisvad J.C."/>
            <person name="Nybo J.L."/>
            <person name="Theobald S."/>
            <person name="Kildgaard S."/>
            <person name="Isbrandt T."/>
            <person name="Kuo A."/>
            <person name="Sato A."/>
            <person name="Lyhne E.K."/>
            <person name="Kogle M.E."/>
            <person name="Wiebenga A."/>
            <person name="Kun R.S."/>
            <person name="Lubbers R.J."/>
            <person name="Makela M.R."/>
            <person name="Barry K."/>
            <person name="Chovatia M."/>
            <person name="Clum A."/>
            <person name="Daum C."/>
            <person name="Haridas S."/>
            <person name="He G."/>
            <person name="LaButti K."/>
            <person name="Lipzen A."/>
            <person name="Riley R."/>
            <person name="Salamov A."/>
            <person name="Simmons B.A."/>
            <person name="Magnuson J.K."/>
            <person name="Henrissat B."/>
            <person name="Mortensen U.H."/>
            <person name="Larsen T.O."/>
            <person name="Devries R.P."/>
            <person name="Grigoriev I.V."/>
            <person name="Machida M."/>
            <person name="Baker S.E."/>
            <person name="Andersen M.R."/>
            <person name="Cantor M.N."/>
            <person name="Hua S.X."/>
        </authorList>
    </citation>
    <scope>NUCLEOTIDE SEQUENCE [LARGE SCALE GENOMIC DNA]</scope>
    <source>
        <strain evidence="3 4">CBS 119388</strain>
    </source>
</reference>
<proteinExistence type="inferred from homology"/>
<comment type="similarity">
    <text evidence="1">Belongs to the protease inhibitor I9 family.</text>
</comment>
<accession>A0A5N7CU15</accession>
<dbReference type="PANTHER" id="PTHR28288:SF2">
    <property type="entry name" value="PROTEASE B INHIBITOR 2"/>
    <property type="match status" value="1"/>
</dbReference>
<dbReference type="GO" id="GO:0004866">
    <property type="term" value="F:endopeptidase inhibitor activity"/>
    <property type="evidence" value="ECO:0007669"/>
    <property type="project" value="TreeGrafter"/>
</dbReference>
<dbReference type="PANTHER" id="PTHR28288">
    <property type="entry name" value="PROTEASE B INHIBITOR 2"/>
    <property type="match status" value="1"/>
</dbReference>
<dbReference type="AlphaFoldDB" id="A0A5N6HIN8"/>
<dbReference type="SUPFAM" id="SSF54897">
    <property type="entry name" value="Protease propeptides/inhibitors"/>
    <property type="match status" value="1"/>
</dbReference>
<dbReference type="GO" id="GO:0042144">
    <property type="term" value="P:vacuole fusion, non-autophagic"/>
    <property type="evidence" value="ECO:0007669"/>
    <property type="project" value="TreeGrafter"/>
</dbReference>
<dbReference type="RefSeq" id="XP_031934963.1">
    <property type="nucleotide sequence ID" value="XM_032083746.1"/>
</dbReference>
<protein>
    <recommendedName>
        <fullName evidence="2">Inhibitor I9 domain-containing protein</fullName>
    </recommendedName>
</protein>
<dbReference type="InterPro" id="IPR052471">
    <property type="entry name" value="PBI_I9"/>
</dbReference>
<keyword evidence="4" id="KW-1185">Reference proteome</keyword>
<evidence type="ECO:0000313" key="4">
    <source>
        <dbReference type="Proteomes" id="UP000325579"/>
    </source>
</evidence>
<organism evidence="3 4">
    <name type="scientific">Aspergillus pseudonomiae</name>
    <dbReference type="NCBI Taxonomy" id="1506151"/>
    <lineage>
        <taxon>Eukaryota</taxon>
        <taxon>Fungi</taxon>
        <taxon>Dikarya</taxon>
        <taxon>Ascomycota</taxon>
        <taxon>Pezizomycotina</taxon>
        <taxon>Eurotiomycetes</taxon>
        <taxon>Eurotiomycetidae</taxon>
        <taxon>Eurotiales</taxon>
        <taxon>Aspergillaceae</taxon>
        <taxon>Aspergillus</taxon>
        <taxon>Aspergillus subgen. Circumdati</taxon>
    </lineage>
</organism>
<name>A0A5N6HIN8_9EURO</name>
<gene>
    <name evidence="3" type="ORF">BDV37DRAFT_265159</name>
</gene>
<dbReference type="EMBL" id="ML736884">
    <property type="protein sequence ID" value="KAE8397644.1"/>
    <property type="molecule type" value="Genomic_DNA"/>
</dbReference>
<sequence>MPTYIVTCADDASHEEIQQVKKDCVDRGGRLEREFTLIKAFSVTFDEESIVTLESSPHVKSVEVDSVMTTQ</sequence>
<evidence type="ECO:0000256" key="1">
    <source>
        <dbReference type="ARBA" id="ARBA00038069"/>
    </source>
</evidence>
<dbReference type="Pfam" id="PF05922">
    <property type="entry name" value="Inhibitor_I9"/>
    <property type="match status" value="1"/>
</dbReference>
<evidence type="ECO:0000313" key="3">
    <source>
        <dbReference type="EMBL" id="KAE8397644.1"/>
    </source>
</evidence>
<dbReference type="InterPro" id="IPR010259">
    <property type="entry name" value="S8pro/Inhibitor_I9"/>
</dbReference>
<accession>A0A5N6HIN8</accession>
<dbReference type="Proteomes" id="UP000325579">
    <property type="component" value="Unassembled WGS sequence"/>
</dbReference>
<feature type="domain" description="Inhibitor I9" evidence="2">
    <location>
        <begin position="9"/>
        <end position="70"/>
    </location>
</feature>
<dbReference type="GeneID" id="43668437"/>